<organism evidence="3">
    <name type="scientific">viral metagenome</name>
    <dbReference type="NCBI Taxonomy" id="1070528"/>
    <lineage>
        <taxon>unclassified sequences</taxon>
        <taxon>metagenomes</taxon>
        <taxon>organismal metagenomes</taxon>
    </lineage>
</organism>
<sequence length="317" mass="37679">MNNVGDKIINIVSFWWKTSWVNICITITITIFVLWIMVMILTGVNIFSPLYMYKTSPHKIVVFDLDETLGSFVELGMFWDSIKNILGSEYTNQDDFNDLMKLFPEFSRPNIIDILKYLVKKRDRKECSKIMIYTNNQGPRSWAQMITEYFDSRIGKKVFDQIIAAFRVRGKSVELCRTSHDKSVDDLIRCTRIPQNTQICFLDDQHHPMMEDNNVYYINVKPYTHSMSYESMANRYYENIHVDMPKKKFETLVVAHMKRYSYTVTLKRKMEQEVDQIISKQIMFHLEDFFKEPANKNKTLKKKKTKKGRTLKNRSKK</sequence>
<dbReference type="Gene3D" id="3.40.50.1000">
    <property type="entry name" value="HAD superfamily/HAD-like"/>
    <property type="match status" value="1"/>
</dbReference>
<dbReference type="EMBL" id="MN740503">
    <property type="protein sequence ID" value="QHU30015.1"/>
    <property type="molecule type" value="Genomic_DNA"/>
</dbReference>
<evidence type="ECO:0000256" key="2">
    <source>
        <dbReference type="SAM" id="Phobius"/>
    </source>
</evidence>
<dbReference type="InterPro" id="IPR023214">
    <property type="entry name" value="HAD_sf"/>
</dbReference>
<accession>A0A6C0LJ47</accession>
<protein>
    <submittedName>
        <fullName evidence="3">Uncharacterized protein</fullName>
    </submittedName>
</protein>
<name>A0A6C0LJ47_9ZZZZ</name>
<feature type="compositionally biased region" description="Basic residues" evidence="1">
    <location>
        <begin position="298"/>
        <end position="317"/>
    </location>
</feature>
<proteinExistence type="predicted"/>
<dbReference type="SUPFAM" id="SSF56784">
    <property type="entry name" value="HAD-like"/>
    <property type="match status" value="1"/>
</dbReference>
<keyword evidence="2" id="KW-0472">Membrane</keyword>
<evidence type="ECO:0000256" key="1">
    <source>
        <dbReference type="SAM" id="MobiDB-lite"/>
    </source>
</evidence>
<dbReference type="AlphaFoldDB" id="A0A6C0LJ47"/>
<keyword evidence="2" id="KW-0812">Transmembrane</keyword>
<dbReference type="InterPro" id="IPR036412">
    <property type="entry name" value="HAD-like_sf"/>
</dbReference>
<evidence type="ECO:0000313" key="3">
    <source>
        <dbReference type="EMBL" id="QHU30015.1"/>
    </source>
</evidence>
<feature type="region of interest" description="Disordered" evidence="1">
    <location>
        <begin position="295"/>
        <end position="317"/>
    </location>
</feature>
<feature type="transmembrane region" description="Helical" evidence="2">
    <location>
        <begin position="20"/>
        <end position="47"/>
    </location>
</feature>
<reference evidence="3" key="1">
    <citation type="journal article" date="2020" name="Nature">
        <title>Giant virus diversity and host interactions through global metagenomics.</title>
        <authorList>
            <person name="Schulz F."/>
            <person name="Roux S."/>
            <person name="Paez-Espino D."/>
            <person name="Jungbluth S."/>
            <person name="Walsh D.A."/>
            <person name="Denef V.J."/>
            <person name="McMahon K.D."/>
            <person name="Konstantinidis K.T."/>
            <person name="Eloe-Fadrosh E.A."/>
            <person name="Kyrpides N.C."/>
            <person name="Woyke T."/>
        </authorList>
    </citation>
    <scope>NUCLEOTIDE SEQUENCE</scope>
    <source>
        <strain evidence="3">GVMAG-M-3300027833-11</strain>
    </source>
</reference>
<keyword evidence="2" id="KW-1133">Transmembrane helix</keyword>